<dbReference type="GO" id="GO:0019563">
    <property type="term" value="P:glycerol catabolic process"/>
    <property type="evidence" value="ECO:0007669"/>
    <property type="project" value="UniProtKB-UniPathway"/>
</dbReference>
<evidence type="ECO:0000256" key="6">
    <source>
        <dbReference type="RuleBase" id="RU003733"/>
    </source>
</evidence>
<evidence type="ECO:0000313" key="11">
    <source>
        <dbReference type="Proteomes" id="UP000663870"/>
    </source>
</evidence>
<comment type="similarity">
    <text evidence="2 6">Belongs to the FGGY kinase family.</text>
</comment>
<evidence type="ECO:0000259" key="8">
    <source>
        <dbReference type="Pfam" id="PF02782"/>
    </source>
</evidence>
<dbReference type="InterPro" id="IPR018485">
    <property type="entry name" value="FGGY_C"/>
</dbReference>
<dbReference type="PIRSF" id="PIRSF000538">
    <property type="entry name" value="GlpK"/>
    <property type="match status" value="1"/>
</dbReference>
<evidence type="ECO:0000313" key="10">
    <source>
        <dbReference type="EMBL" id="CAF0846755.1"/>
    </source>
</evidence>
<proteinExistence type="inferred from homology"/>
<dbReference type="InterPro" id="IPR043129">
    <property type="entry name" value="ATPase_NBD"/>
</dbReference>
<evidence type="ECO:0000259" key="7">
    <source>
        <dbReference type="Pfam" id="PF00370"/>
    </source>
</evidence>
<dbReference type="PANTHER" id="PTHR10196:SF68">
    <property type="entry name" value="GLYCEROL KINASE 5-RELATED"/>
    <property type="match status" value="1"/>
</dbReference>
<dbReference type="EC" id="2.7.1.30" evidence="3"/>
<dbReference type="FunFam" id="3.30.420.40:FF:000102">
    <property type="entry name" value="Putative glycerol kinase 5"/>
    <property type="match status" value="1"/>
</dbReference>
<dbReference type="EMBL" id="CAJNOL010000080">
    <property type="protein sequence ID" value="CAF0825174.1"/>
    <property type="molecule type" value="Genomic_DNA"/>
</dbReference>
<keyword evidence="5 6" id="KW-0418">Kinase</keyword>
<dbReference type="AlphaFoldDB" id="A0A813U8D9"/>
<protein>
    <recommendedName>
        <fullName evidence="3">glycerol kinase</fullName>
        <ecNumber evidence="3">2.7.1.30</ecNumber>
    </recommendedName>
</protein>
<dbReference type="UniPathway" id="UPA00618">
    <property type="reaction ID" value="UER00672"/>
</dbReference>
<dbReference type="Proteomes" id="UP000663870">
    <property type="component" value="Unassembled WGS sequence"/>
</dbReference>
<reference evidence="9" key="1">
    <citation type="submission" date="2021-02" db="EMBL/GenBank/DDBJ databases">
        <authorList>
            <person name="Nowell W R."/>
        </authorList>
    </citation>
    <scope>NUCLEOTIDE SEQUENCE</scope>
</reference>
<evidence type="ECO:0000313" key="9">
    <source>
        <dbReference type="EMBL" id="CAF0825174.1"/>
    </source>
</evidence>
<dbReference type="GO" id="GO:0005739">
    <property type="term" value="C:mitochondrion"/>
    <property type="evidence" value="ECO:0007669"/>
    <property type="project" value="TreeGrafter"/>
</dbReference>
<dbReference type="InterPro" id="IPR018483">
    <property type="entry name" value="Carb_kinase_FGGY_CS"/>
</dbReference>
<dbReference type="Pfam" id="PF00370">
    <property type="entry name" value="FGGY_N"/>
    <property type="match status" value="1"/>
</dbReference>
<sequence>MSHKSKLGNLIRLTSNSGSEEQSSSSSSIKDPYILSIDIGTSSIRAYLFSKSFQIISSSQKPQTIHYPEAHGYEFEPEEFWSKFLYVIRETIEHARPLTIDDITCLGISTLRNSVILWDRKTGETYSNIILWNDSRSSLQTLATNSSLTWKTIRHASKIIYPVIQTARLSTLSNLEFRTQMIAFKLLWLFEKKPHLVQYARQNRLLFGCIDTWIIWKLTGGQEYVTDVSCASSTGLYDPFKSQWSGLVCKNLGISMKLLPTIKPTFGQFGKCDPSFFGRAIPITAVVGDVQASMFGQCVCHLGECLLTLGTGAFVNILTGKVSACTDGIYPLVAYSDLSNPEENIHFLHAYHSGCANVLNWARQAGFFNDYSELNNISTDIKLARVFFLPAFGGHNNDPYCGSGFIGINCQTTRDDLLRSILQSIAFVVYELFTFVQHDFNKYQGEENLKFIRIAGGVSTCDFICQIIANLTQIPIQRCHAFDYASGIGAGFLAAYGCGLIDDYEHFQKIITVKKIFQPIQSDITEKNFKQWKTIIPRFAKWHQKDDNSL</sequence>
<dbReference type="InterPro" id="IPR000577">
    <property type="entry name" value="Carb_kinase_FGGY"/>
</dbReference>
<evidence type="ECO:0000256" key="5">
    <source>
        <dbReference type="ARBA" id="ARBA00022777"/>
    </source>
</evidence>
<dbReference type="Proteomes" id="UP000663854">
    <property type="component" value="Unassembled WGS sequence"/>
</dbReference>
<evidence type="ECO:0000256" key="2">
    <source>
        <dbReference type="ARBA" id="ARBA00009156"/>
    </source>
</evidence>
<dbReference type="Pfam" id="PF02782">
    <property type="entry name" value="FGGY_C"/>
    <property type="match status" value="1"/>
</dbReference>
<dbReference type="InterPro" id="IPR018484">
    <property type="entry name" value="FGGY_N"/>
</dbReference>
<evidence type="ECO:0000256" key="1">
    <source>
        <dbReference type="ARBA" id="ARBA00005190"/>
    </source>
</evidence>
<dbReference type="Gene3D" id="3.30.420.40">
    <property type="match status" value="2"/>
</dbReference>
<evidence type="ECO:0000256" key="3">
    <source>
        <dbReference type="ARBA" id="ARBA00012099"/>
    </source>
</evidence>
<name>A0A813U8D9_9BILA</name>
<dbReference type="SUPFAM" id="SSF53067">
    <property type="entry name" value="Actin-like ATPase domain"/>
    <property type="match status" value="2"/>
</dbReference>
<feature type="domain" description="Carbohydrate kinase FGGY N-terminal" evidence="7">
    <location>
        <begin position="33"/>
        <end position="296"/>
    </location>
</feature>
<evidence type="ECO:0000256" key="4">
    <source>
        <dbReference type="ARBA" id="ARBA00022679"/>
    </source>
</evidence>
<dbReference type="EMBL" id="CAJNOH010000078">
    <property type="protein sequence ID" value="CAF0846755.1"/>
    <property type="molecule type" value="Genomic_DNA"/>
</dbReference>
<keyword evidence="11" id="KW-1185">Reference proteome</keyword>
<dbReference type="PROSITE" id="PS00445">
    <property type="entry name" value="FGGY_KINASES_2"/>
    <property type="match status" value="1"/>
</dbReference>
<dbReference type="GO" id="GO:0046167">
    <property type="term" value="P:glycerol-3-phosphate biosynthetic process"/>
    <property type="evidence" value="ECO:0007669"/>
    <property type="project" value="TreeGrafter"/>
</dbReference>
<keyword evidence="4 6" id="KW-0808">Transferase</keyword>
<comment type="caution">
    <text evidence="9">The sequence shown here is derived from an EMBL/GenBank/DDBJ whole genome shotgun (WGS) entry which is preliminary data.</text>
</comment>
<comment type="pathway">
    <text evidence="1">Polyol metabolism; glycerol degradation via glycerol kinase pathway; sn-glycerol 3-phosphate from glycerol: step 1/1.</text>
</comment>
<organism evidence="9 11">
    <name type="scientific">Rotaria sordida</name>
    <dbReference type="NCBI Taxonomy" id="392033"/>
    <lineage>
        <taxon>Eukaryota</taxon>
        <taxon>Metazoa</taxon>
        <taxon>Spiralia</taxon>
        <taxon>Gnathifera</taxon>
        <taxon>Rotifera</taxon>
        <taxon>Eurotatoria</taxon>
        <taxon>Bdelloidea</taxon>
        <taxon>Philodinida</taxon>
        <taxon>Philodinidae</taxon>
        <taxon>Rotaria</taxon>
    </lineage>
</organism>
<feature type="domain" description="Carbohydrate kinase FGGY C-terminal" evidence="8">
    <location>
        <begin position="307"/>
        <end position="497"/>
    </location>
</feature>
<dbReference type="PANTHER" id="PTHR10196">
    <property type="entry name" value="SUGAR KINASE"/>
    <property type="match status" value="1"/>
</dbReference>
<accession>A0A813U8D9</accession>
<dbReference type="GO" id="GO:0004370">
    <property type="term" value="F:glycerol kinase activity"/>
    <property type="evidence" value="ECO:0007669"/>
    <property type="project" value="UniProtKB-EC"/>
</dbReference>
<dbReference type="GO" id="GO:0006641">
    <property type="term" value="P:triglyceride metabolic process"/>
    <property type="evidence" value="ECO:0007669"/>
    <property type="project" value="TreeGrafter"/>
</dbReference>
<gene>
    <name evidence="9" type="ORF">JXQ802_LOCUS5409</name>
    <name evidence="10" type="ORF">PYM288_LOCUS6856</name>
</gene>